<dbReference type="Pfam" id="PF16110">
    <property type="entry name" value="DUF4828"/>
    <property type="match status" value="1"/>
</dbReference>
<gene>
    <name evidence="1" type="ORF">FC56_GL000759</name>
</gene>
<dbReference type="Proteomes" id="UP000051256">
    <property type="component" value="Unassembled WGS sequence"/>
</dbReference>
<dbReference type="EMBL" id="AYZR01000009">
    <property type="protein sequence ID" value="KRM93095.1"/>
    <property type="molecule type" value="Genomic_DNA"/>
</dbReference>
<organism evidence="1 2">
    <name type="scientific">Lentilactobacillus senioris DSM 24302 = JCM 17472</name>
    <dbReference type="NCBI Taxonomy" id="1423802"/>
    <lineage>
        <taxon>Bacteria</taxon>
        <taxon>Bacillati</taxon>
        <taxon>Bacillota</taxon>
        <taxon>Bacilli</taxon>
        <taxon>Lactobacillales</taxon>
        <taxon>Lactobacillaceae</taxon>
        <taxon>Lentilactobacillus</taxon>
    </lineage>
</organism>
<comment type="caution">
    <text evidence="1">The sequence shown here is derived from an EMBL/GenBank/DDBJ whole genome shotgun (WGS) entry which is preliminary data.</text>
</comment>
<dbReference type="RefSeq" id="WP_056978493.1">
    <property type="nucleotide sequence ID" value="NZ_AYZR01000009.1"/>
</dbReference>
<name>A0A0R2CNM4_9LACO</name>
<dbReference type="AlphaFoldDB" id="A0A0R2CNM4"/>
<evidence type="ECO:0008006" key="3">
    <source>
        <dbReference type="Google" id="ProtNLM"/>
    </source>
</evidence>
<sequence length="117" mass="13403">MRRRTVILFVASLVAGLLKTPKKHKELPNGKTDPRFFVGSWQYTDQENRLHHLTINPDLELIIDQKPVKGNVETINAYQLIFLDALGYHLIIKANEIGPVEFFDEADNVNYSLNKAN</sequence>
<reference evidence="1 2" key="1">
    <citation type="journal article" date="2015" name="Genome Announc.">
        <title>Expanding the biotechnology potential of lactobacilli through comparative genomics of 213 strains and associated genera.</title>
        <authorList>
            <person name="Sun Z."/>
            <person name="Harris H.M."/>
            <person name="McCann A."/>
            <person name="Guo C."/>
            <person name="Argimon S."/>
            <person name="Zhang W."/>
            <person name="Yang X."/>
            <person name="Jeffery I.B."/>
            <person name="Cooney J.C."/>
            <person name="Kagawa T.F."/>
            <person name="Liu W."/>
            <person name="Song Y."/>
            <person name="Salvetti E."/>
            <person name="Wrobel A."/>
            <person name="Rasinkangas P."/>
            <person name="Parkhill J."/>
            <person name="Rea M.C."/>
            <person name="O'Sullivan O."/>
            <person name="Ritari J."/>
            <person name="Douillard F.P."/>
            <person name="Paul Ross R."/>
            <person name="Yang R."/>
            <person name="Briner A.E."/>
            <person name="Felis G.E."/>
            <person name="de Vos W.M."/>
            <person name="Barrangou R."/>
            <person name="Klaenhammer T.R."/>
            <person name="Caufield P.W."/>
            <person name="Cui Y."/>
            <person name="Zhang H."/>
            <person name="O'Toole P.W."/>
        </authorList>
    </citation>
    <scope>NUCLEOTIDE SEQUENCE [LARGE SCALE GENOMIC DNA]</scope>
    <source>
        <strain evidence="1 2">DSM 24302</strain>
    </source>
</reference>
<evidence type="ECO:0000313" key="1">
    <source>
        <dbReference type="EMBL" id="KRM93095.1"/>
    </source>
</evidence>
<accession>A0A0R2CNM4</accession>
<dbReference type="PATRIC" id="fig|1423802.4.peg.770"/>
<evidence type="ECO:0000313" key="2">
    <source>
        <dbReference type="Proteomes" id="UP000051256"/>
    </source>
</evidence>
<protein>
    <recommendedName>
        <fullName evidence="3">DUF4828 domain-containing protein</fullName>
    </recommendedName>
</protein>
<proteinExistence type="predicted"/>
<dbReference type="InterPro" id="IPR032254">
    <property type="entry name" value="DUF4828"/>
</dbReference>
<keyword evidence="2" id="KW-1185">Reference proteome</keyword>
<dbReference type="STRING" id="1423802.FC56_GL000759"/>